<evidence type="ECO:0000256" key="1">
    <source>
        <dbReference type="ARBA" id="ARBA00001947"/>
    </source>
</evidence>
<comment type="cofactor">
    <cofactor evidence="1 12">
        <name>Zn(2+)</name>
        <dbReference type="ChEBI" id="CHEBI:29105"/>
    </cofactor>
</comment>
<dbReference type="InterPro" id="IPR011032">
    <property type="entry name" value="GroES-like_sf"/>
</dbReference>
<dbReference type="GO" id="GO:0006062">
    <property type="term" value="P:sorbitol catabolic process"/>
    <property type="evidence" value="ECO:0007669"/>
    <property type="project" value="TreeGrafter"/>
</dbReference>
<keyword evidence="5 12" id="KW-0862">Zinc</keyword>
<evidence type="ECO:0000313" key="15">
    <source>
        <dbReference type="Proteomes" id="UP000189705"/>
    </source>
</evidence>
<feature type="region of interest" description="Disordered" evidence="13">
    <location>
        <begin position="1"/>
        <end position="24"/>
    </location>
</feature>
<dbReference type="InterPro" id="IPR036291">
    <property type="entry name" value="NAD(P)-bd_dom_sf"/>
</dbReference>
<dbReference type="FunFam" id="3.40.50.720:FF:000068">
    <property type="entry name" value="Sorbitol dehydrogenase"/>
    <property type="match status" value="1"/>
</dbReference>
<dbReference type="InterPro" id="IPR045306">
    <property type="entry name" value="SDH-like"/>
</dbReference>
<feature type="compositionally biased region" description="Basic and acidic residues" evidence="13">
    <location>
        <begin position="1"/>
        <end position="20"/>
    </location>
</feature>
<reference evidence="16" key="1">
    <citation type="submission" date="2025-08" db="UniProtKB">
        <authorList>
            <consortium name="RefSeq"/>
        </authorList>
    </citation>
    <scope>IDENTIFICATION</scope>
</reference>
<dbReference type="InterPro" id="IPR013149">
    <property type="entry name" value="ADH-like_C"/>
</dbReference>
<organism evidence="15 16">
    <name type="scientific">Alligator sinensis</name>
    <name type="common">Chinese alligator</name>
    <dbReference type="NCBI Taxonomy" id="38654"/>
    <lineage>
        <taxon>Eukaryota</taxon>
        <taxon>Metazoa</taxon>
        <taxon>Chordata</taxon>
        <taxon>Craniata</taxon>
        <taxon>Vertebrata</taxon>
        <taxon>Euteleostomi</taxon>
        <taxon>Archelosauria</taxon>
        <taxon>Archosauria</taxon>
        <taxon>Crocodylia</taxon>
        <taxon>Alligatoridae</taxon>
        <taxon>Alligatorinae</taxon>
        <taxon>Alligator</taxon>
    </lineage>
</organism>
<accession>A0A3Q0GBY4</accession>
<keyword evidence="4 12" id="KW-0479">Metal-binding</keyword>
<dbReference type="Gene3D" id="3.40.50.720">
    <property type="entry name" value="NAD(P)-binding Rossmann-like Domain"/>
    <property type="match status" value="1"/>
</dbReference>
<dbReference type="RefSeq" id="XP_025055683.1">
    <property type="nucleotide sequence ID" value="XM_025199898.1"/>
</dbReference>
<keyword evidence="6" id="KW-0282">Flagellum</keyword>
<dbReference type="Pfam" id="PF00107">
    <property type="entry name" value="ADH_zinc_N"/>
    <property type="match status" value="1"/>
</dbReference>
<evidence type="ECO:0000256" key="11">
    <source>
        <dbReference type="ARBA" id="ARBA00032485"/>
    </source>
</evidence>
<dbReference type="CDD" id="cd05285">
    <property type="entry name" value="sorbitol_DH"/>
    <property type="match status" value="1"/>
</dbReference>
<evidence type="ECO:0000313" key="16">
    <source>
        <dbReference type="RefSeq" id="XP_025055683.1"/>
    </source>
</evidence>
<evidence type="ECO:0000256" key="9">
    <source>
        <dbReference type="ARBA" id="ARBA00023027"/>
    </source>
</evidence>
<dbReference type="FunCoup" id="A0A3Q0GBY4">
    <property type="interactions" value="553"/>
</dbReference>
<dbReference type="GO" id="GO:0031514">
    <property type="term" value="C:motile cilium"/>
    <property type="evidence" value="ECO:0007669"/>
    <property type="project" value="UniProtKB-SubCell"/>
</dbReference>
<evidence type="ECO:0000256" key="12">
    <source>
        <dbReference type="RuleBase" id="RU361277"/>
    </source>
</evidence>
<dbReference type="Gene3D" id="3.90.180.10">
    <property type="entry name" value="Medium-chain alcohol dehydrogenases, catalytic domain"/>
    <property type="match status" value="1"/>
</dbReference>
<gene>
    <name evidence="16" type="primary">SORD</name>
</gene>
<dbReference type="STRING" id="38654.A0A3Q0GBY4"/>
<dbReference type="SUPFAM" id="SSF51735">
    <property type="entry name" value="NAD(P)-binding Rossmann-fold domains"/>
    <property type="match status" value="1"/>
</dbReference>
<keyword evidence="8" id="KW-0560">Oxidoreductase</keyword>
<evidence type="ECO:0000256" key="7">
    <source>
        <dbReference type="ARBA" id="ARBA00022990"/>
    </source>
</evidence>
<comment type="subcellular location">
    <subcellularLocation>
        <location evidence="2">Cell projection</location>
        <location evidence="2">Cilium</location>
        <location evidence="2">Flagellum</location>
    </subcellularLocation>
</comment>
<dbReference type="SUPFAM" id="SSF50129">
    <property type="entry name" value="GroES-like"/>
    <property type="match status" value="1"/>
</dbReference>
<evidence type="ECO:0000256" key="3">
    <source>
        <dbReference type="ARBA" id="ARBA00008072"/>
    </source>
</evidence>
<keyword evidence="6" id="KW-0969">Cilium</keyword>
<evidence type="ECO:0000256" key="2">
    <source>
        <dbReference type="ARBA" id="ARBA00004230"/>
    </source>
</evidence>
<dbReference type="InterPro" id="IPR013154">
    <property type="entry name" value="ADH-like_N"/>
</dbReference>
<dbReference type="CTD" id="6652"/>
<dbReference type="SMART" id="SM00829">
    <property type="entry name" value="PKS_ER"/>
    <property type="match status" value="1"/>
</dbReference>
<dbReference type="AlphaFoldDB" id="A0A3Q0GBY4"/>
<dbReference type="GeneID" id="102385752"/>
<keyword evidence="6" id="KW-0966">Cell projection</keyword>
<dbReference type="InterPro" id="IPR020843">
    <property type="entry name" value="ER"/>
</dbReference>
<dbReference type="GO" id="GO:0008270">
    <property type="term" value="F:zinc ion binding"/>
    <property type="evidence" value="ECO:0007669"/>
    <property type="project" value="InterPro"/>
</dbReference>
<sequence length="384" mass="41314">MRCERARDRRAAPQRPRETGQDGAACGLAQETAVVLSPVVTGGFVPPDCENRPIPEPGPNEVLLKMHSVGICGSDVHYWQHGRIGDFVVKKPMVLGHEASGTVLKVGSSVTHLKPGDRVAIEPGAPREVDEFCKIGRYNLSPTIFFCATPPDDGNLCRYYKHNASFCYKLPDNITFEEGALIEPLSVGIHACQRAGVTLGSKVFICGAGPIGLVTLLIAKAMGAAQVIITDLTASRLEKAKEIGADFTLVVKKETPQELASKVQGLLGCMPEITVECTGAQDCIQAGIYATHSGGTLVLVGMGQEMVTIPIVNAAVREVDIRGIFRYCNTWPMAISLLASKRVNVKPLVTHRFPLEQALEAFETTRKGVGVKVMLKCDPSDQNP</sequence>
<dbReference type="KEGG" id="asn:102385752"/>
<dbReference type="Proteomes" id="UP000189705">
    <property type="component" value="Unplaced"/>
</dbReference>
<dbReference type="PANTHER" id="PTHR43161:SF9">
    <property type="entry name" value="SORBITOL DEHYDROGENASE"/>
    <property type="match status" value="1"/>
</dbReference>
<proteinExistence type="inferred from homology"/>
<name>A0A3Q0GBY4_ALLSI</name>
<evidence type="ECO:0000256" key="13">
    <source>
        <dbReference type="SAM" id="MobiDB-lite"/>
    </source>
</evidence>
<evidence type="ECO:0000256" key="8">
    <source>
        <dbReference type="ARBA" id="ARBA00023002"/>
    </source>
</evidence>
<dbReference type="GO" id="GO:0003939">
    <property type="term" value="F:L-iditol 2-dehydrogenase (NAD+) activity"/>
    <property type="evidence" value="ECO:0007669"/>
    <property type="project" value="TreeGrafter"/>
</dbReference>
<feature type="domain" description="Enoyl reductase (ER)" evidence="14">
    <location>
        <begin position="42"/>
        <end position="375"/>
    </location>
</feature>
<evidence type="ECO:0000259" key="14">
    <source>
        <dbReference type="SMART" id="SM00829"/>
    </source>
</evidence>
<keyword evidence="9" id="KW-0520">NAD</keyword>
<comment type="similarity">
    <text evidence="3 12">Belongs to the zinc-containing alcohol dehydrogenase family.</text>
</comment>
<evidence type="ECO:0000256" key="4">
    <source>
        <dbReference type="ARBA" id="ARBA00022723"/>
    </source>
</evidence>
<evidence type="ECO:0000256" key="6">
    <source>
        <dbReference type="ARBA" id="ARBA00022846"/>
    </source>
</evidence>
<dbReference type="PANTHER" id="PTHR43161">
    <property type="entry name" value="SORBITOL DEHYDROGENASE"/>
    <property type="match status" value="1"/>
</dbReference>
<protein>
    <recommendedName>
        <fullName evidence="10">Sorbitol dehydrogenase</fullName>
    </recommendedName>
    <alternativeName>
        <fullName evidence="11">Polyol dehydrogenase</fullName>
    </alternativeName>
</protein>
<evidence type="ECO:0000256" key="10">
    <source>
        <dbReference type="ARBA" id="ARBA00026132"/>
    </source>
</evidence>
<dbReference type="InterPro" id="IPR002328">
    <property type="entry name" value="ADH_Zn_CS"/>
</dbReference>
<dbReference type="Pfam" id="PF08240">
    <property type="entry name" value="ADH_N"/>
    <property type="match status" value="1"/>
</dbReference>
<dbReference type="InParanoid" id="A0A3Q0GBY4"/>
<keyword evidence="7" id="KW-0007">Acetylation</keyword>
<keyword evidence="15" id="KW-1185">Reference proteome</keyword>
<evidence type="ECO:0000256" key="5">
    <source>
        <dbReference type="ARBA" id="ARBA00022833"/>
    </source>
</evidence>
<dbReference type="PROSITE" id="PS00059">
    <property type="entry name" value="ADH_ZINC"/>
    <property type="match status" value="1"/>
</dbReference>